<name>A0AAD6LBG9_9ROSI</name>
<dbReference type="AlphaFoldDB" id="A0AAD6LBG9"/>
<accession>A0AAD6LBG9</accession>
<evidence type="ECO:0000313" key="1">
    <source>
        <dbReference type="EMBL" id="KAJ6957630.1"/>
    </source>
</evidence>
<dbReference type="EMBL" id="JAQIZT010000018">
    <property type="protein sequence ID" value="KAJ6957630.1"/>
    <property type="molecule type" value="Genomic_DNA"/>
</dbReference>
<evidence type="ECO:0000313" key="2">
    <source>
        <dbReference type="Proteomes" id="UP001164929"/>
    </source>
</evidence>
<comment type="caution">
    <text evidence="1">The sequence shown here is derived from an EMBL/GenBank/DDBJ whole genome shotgun (WGS) entry which is preliminary data.</text>
</comment>
<gene>
    <name evidence="1" type="ORF">NC653_039560</name>
</gene>
<sequence>MKCLVKAIKLHNLDRRTEYVRGTQNQEVAAAPVRISMEGILLVWQQREREREPHHSKEQAATVFAQSHVLFMYPGSVLFPPHFGMHLPESFSAAIHICTQQEYSVNTIS</sequence>
<protein>
    <submittedName>
        <fullName evidence="1">Uncharacterized protein</fullName>
    </submittedName>
</protein>
<organism evidence="1 2">
    <name type="scientific">Populus alba x Populus x berolinensis</name>
    <dbReference type="NCBI Taxonomy" id="444605"/>
    <lineage>
        <taxon>Eukaryota</taxon>
        <taxon>Viridiplantae</taxon>
        <taxon>Streptophyta</taxon>
        <taxon>Embryophyta</taxon>
        <taxon>Tracheophyta</taxon>
        <taxon>Spermatophyta</taxon>
        <taxon>Magnoliopsida</taxon>
        <taxon>eudicotyledons</taxon>
        <taxon>Gunneridae</taxon>
        <taxon>Pentapetalae</taxon>
        <taxon>rosids</taxon>
        <taxon>fabids</taxon>
        <taxon>Malpighiales</taxon>
        <taxon>Salicaceae</taxon>
        <taxon>Saliceae</taxon>
        <taxon>Populus</taxon>
    </lineage>
</organism>
<keyword evidence="2" id="KW-1185">Reference proteome</keyword>
<reference evidence="1 2" key="1">
    <citation type="journal article" date="2023" name="Mol. Ecol. Resour.">
        <title>Chromosome-level genome assembly of a triploid poplar Populus alba 'Berolinensis'.</title>
        <authorList>
            <person name="Chen S."/>
            <person name="Yu Y."/>
            <person name="Wang X."/>
            <person name="Wang S."/>
            <person name="Zhang T."/>
            <person name="Zhou Y."/>
            <person name="He R."/>
            <person name="Meng N."/>
            <person name="Wang Y."/>
            <person name="Liu W."/>
            <person name="Liu Z."/>
            <person name="Liu J."/>
            <person name="Guo Q."/>
            <person name="Huang H."/>
            <person name="Sederoff R.R."/>
            <person name="Wang G."/>
            <person name="Qu G."/>
            <person name="Chen S."/>
        </authorList>
    </citation>
    <scope>NUCLEOTIDE SEQUENCE [LARGE SCALE GENOMIC DNA]</scope>
    <source>
        <strain evidence="1">SC-2020</strain>
    </source>
</reference>
<proteinExistence type="predicted"/>
<dbReference type="Proteomes" id="UP001164929">
    <property type="component" value="Chromosome 18"/>
</dbReference>